<evidence type="ECO:0000313" key="3">
    <source>
        <dbReference type="EMBL" id="PJZ51145.1"/>
    </source>
</evidence>
<gene>
    <name evidence="3" type="ORF">CH362_01910</name>
</gene>
<evidence type="ECO:0000313" key="4">
    <source>
        <dbReference type="Proteomes" id="UP000231926"/>
    </source>
</evidence>
<keyword evidence="2" id="KW-0732">Signal</keyword>
<name>A0A2M9YHW9_9LEPT</name>
<feature type="region of interest" description="Disordered" evidence="1">
    <location>
        <begin position="30"/>
        <end position="57"/>
    </location>
</feature>
<dbReference type="EMBL" id="NPDR01000001">
    <property type="protein sequence ID" value="PJZ51145.1"/>
    <property type="molecule type" value="Genomic_DNA"/>
</dbReference>
<protein>
    <submittedName>
        <fullName evidence="3">Lipoprotein LipL21</fullName>
    </submittedName>
</protein>
<organism evidence="3 4">
    <name type="scientific">Leptospira saintgironsiae</name>
    <dbReference type="NCBI Taxonomy" id="2023183"/>
    <lineage>
        <taxon>Bacteria</taxon>
        <taxon>Pseudomonadati</taxon>
        <taxon>Spirochaetota</taxon>
        <taxon>Spirochaetia</taxon>
        <taxon>Leptospirales</taxon>
        <taxon>Leptospiraceae</taxon>
        <taxon>Leptospira</taxon>
    </lineage>
</organism>
<feature type="signal peptide" evidence="2">
    <location>
        <begin position="1"/>
        <end position="22"/>
    </location>
</feature>
<comment type="caution">
    <text evidence="3">The sequence shown here is derived from an EMBL/GenBank/DDBJ whole genome shotgun (WGS) entry which is preliminary data.</text>
</comment>
<proteinExistence type="predicted"/>
<dbReference type="OrthoDB" id="329929at2"/>
<reference evidence="3 4" key="1">
    <citation type="submission" date="2017-07" db="EMBL/GenBank/DDBJ databases">
        <title>Leptospira spp. isolated from tropical soils.</title>
        <authorList>
            <person name="Thibeaux R."/>
            <person name="Iraola G."/>
            <person name="Ferres I."/>
            <person name="Bierque E."/>
            <person name="Girault D."/>
            <person name="Soupe-Gilbert M.-E."/>
            <person name="Picardeau M."/>
            <person name="Goarant C."/>
        </authorList>
    </citation>
    <scope>NUCLEOTIDE SEQUENCE [LARGE SCALE GENOMIC DNA]</scope>
    <source>
        <strain evidence="3 4">FH4-C-A2</strain>
    </source>
</reference>
<dbReference type="Proteomes" id="UP000231926">
    <property type="component" value="Unassembled WGS sequence"/>
</dbReference>
<keyword evidence="4" id="KW-1185">Reference proteome</keyword>
<dbReference type="AlphaFoldDB" id="A0A2M9YHW9"/>
<feature type="chain" id="PRO_5014819179" evidence="2">
    <location>
        <begin position="23"/>
        <end position="183"/>
    </location>
</feature>
<dbReference type="RefSeq" id="WP_100709232.1">
    <property type="nucleotide sequence ID" value="NZ_NPDR01000001.1"/>
</dbReference>
<evidence type="ECO:0000256" key="2">
    <source>
        <dbReference type="SAM" id="SignalP"/>
    </source>
</evidence>
<accession>A0A2M9YHW9</accession>
<feature type="compositionally biased region" description="Basic and acidic residues" evidence="1">
    <location>
        <begin position="46"/>
        <end position="57"/>
    </location>
</feature>
<evidence type="ECO:0000256" key="1">
    <source>
        <dbReference type="SAM" id="MobiDB-lite"/>
    </source>
</evidence>
<sequence length="183" mass="20183">MIKKVIVTAVSVVLLTYCGANTAIKKTTSVTSGPWSFEGWGGPPEQRNDGKTPKDTNPKEYYYTKISSHASIKSIAKKNPVMIQSTCRESARLEGTSDLIKKMYDGFQPTGWFSSNKSQQELTTDCNPTLSASLVQNIKIYECKATGPGSDPNDISQDNWEECLCIIYVKFPGGRDALIEKVK</sequence>
<keyword evidence="3" id="KW-0449">Lipoprotein</keyword>